<proteinExistence type="predicted"/>
<protein>
    <submittedName>
        <fullName evidence="2">Uncharacterized protein</fullName>
    </submittedName>
</protein>
<accession>A0A8T8X8X1</accession>
<keyword evidence="1" id="KW-0472">Membrane</keyword>
<keyword evidence="3" id="KW-1185">Reference proteome</keyword>
<evidence type="ECO:0000313" key="2">
    <source>
        <dbReference type="EMBL" id="RAH84460.1"/>
    </source>
</evidence>
<organism evidence="2 3">
    <name type="scientific">Aspergillus japonicus CBS 114.51</name>
    <dbReference type="NCBI Taxonomy" id="1448312"/>
    <lineage>
        <taxon>Eukaryota</taxon>
        <taxon>Fungi</taxon>
        <taxon>Dikarya</taxon>
        <taxon>Ascomycota</taxon>
        <taxon>Pezizomycotina</taxon>
        <taxon>Eurotiomycetes</taxon>
        <taxon>Eurotiomycetidae</taxon>
        <taxon>Eurotiales</taxon>
        <taxon>Aspergillaceae</taxon>
        <taxon>Aspergillus</taxon>
        <taxon>Aspergillus subgen. Circumdati</taxon>
    </lineage>
</organism>
<dbReference type="RefSeq" id="XP_025530354.1">
    <property type="nucleotide sequence ID" value="XM_025675010.1"/>
</dbReference>
<dbReference type="OrthoDB" id="3700556at2759"/>
<gene>
    <name evidence="2" type="ORF">BO86DRAFT_416981</name>
</gene>
<evidence type="ECO:0000313" key="3">
    <source>
        <dbReference type="Proteomes" id="UP000249497"/>
    </source>
</evidence>
<evidence type="ECO:0000256" key="1">
    <source>
        <dbReference type="SAM" id="Phobius"/>
    </source>
</evidence>
<keyword evidence="1" id="KW-1133">Transmembrane helix</keyword>
<dbReference type="Proteomes" id="UP000249497">
    <property type="component" value="Unassembled WGS sequence"/>
</dbReference>
<sequence>MFRRLRETEPDRLSLRLSKTLQPFTVVPWGALAMWYLGVPIAVGAPIIVVQDNNYTAVIKRLESAGFKQSVPNRVPPSEIIENHPNPQQVLEEINAGYEHLDRSCAGFDYPNGEPTEKGLQLYLFPNMFAHSFQDDSPRPLTEAKDGAPRKRFETYGNLCYPLEQTLLESFVKTAIDEETEKGFSAWGESLRSWVSLMTGRNFGRIHEANFGPIDRRVTKRLGSGKEIPVDMRVNPI</sequence>
<dbReference type="AlphaFoldDB" id="A0A8T8X8X1"/>
<keyword evidence="1" id="KW-0812">Transmembrane</keyword>
<feature type="transmembrane region" description="Helical" evidence="1">
    <location>
        <begin position="21"/>
        <end position="43"/>
    </location>
</feature>
<name>A0A8T8X8X1_ASPJA</name>
<dbReference type="GeneID" id="37178702"/>
<dbReference type="EMBL" id="KZ824778">
    <property type="protein sequence ID" value="RAH84460.1"/>
    <property type="molecule type" value="Genomic_DNA"/>
</dbReference>
<reference evidence="2 3" key="1">
    <citation type="submission" date="2018-02" db="EMBL/GenBank/DDBJ databases">
        <title>The genomes of Aspergillus section Nigri reveals drivers in fungal speciation.</title>
        <authorList>
            <consortium name="DOE Joint Genome Institute"/>
            <person name="Vesth T.C."/>
            <person name="Nybo J."/>
            <person name="Theobald S."/>
            <person name="Brandl J."/>
            <person name="Frisvad J.C."/>
            <person name="Nielsen K.F."/>
            <person name="Lyhne E.K."/>
            <person name="Kogle M.E."/>
            <person name="Kuo A."/>
            <person name="Riley R."/>
            <person name="Clum A."/>
            <person name="Nolan M."/>
            <person name="Lipzen A."/>
            <person name="Salamov A."/>
            <person name="Henrissat B."/>
            <person name="Wiebenga A."/>
            <person name="De vries R.P."/>
            <person name="Grigoriev I.V."/>
            <person name="Mortensen U.H."/>
            <person name="Andersen M.R."/>
            <person name="Baker S.E."/>
        </authorList>
    </citation>
    <scope>NUCLEOTIDE SEQUENCE [LARGE SCALE GENOMIC DNA]</scope>
    <source>
        <strain evidence="2 3">CBS 114.51</strain>
    </source>
</reference>